<name>A0A3N4Z153_9MICO</name>
<dbReference type="Proteomes" id="UP000280726">
    <property type="component" value="Unassembled WGS sequence"/>
</dbReference>
<reference evidence="2 3" key="1">
    <citation type="submission" date="2018-11" db="EMBL/GenBank/DDBJ databases">
        <title>Sequencing the genomes of 1000 actinobacteria strains.</title>
        <authorList>
            <person name="Klenk H.-P."/>
        </authorList>
    </citation>
    <scope>NUCLEOTIDE SEQUENCE [LARGE SCALE GENOMIC DNA]</scope>
    <source>
        <strain evidence="2 3">DSM 14418</strain>
    </source>
</reference>
<keyword evidence="3" id="KW-1185">Reference proteome</keyword>
<gene>
    <name evidence="2" type="ORF">EDD32_0717</name>
</gene>
<dbReference type="AlphaFoldDB" id="A0A3N4Z153"/>
<sequence length="557" mass="60743">MGFVAWIRRVRTASGATAVQIAESVGGRRRIVVHVGSAHTEAELGLLVERARELLDDPGQDQLDLGLEPAAPRTTLIGRPGVAALFGEPGSPVQERRGPVAPPRVVATSSRVLYDALAAVFTDLGFDALGDEVFRDLVIARIVEPTSILDTARVLTDLGVRPASEKTMRRTLARAAAGEGPGAYRDKVAALCFTHAVTSGDVSLCLYDVTTLYFEAEKEDDLRKVGYSKERRVDPQIVVGLLVDRHGFPLEIGCYEGNQAETATIVPIVKQFQDRHGVEDMVVVADAGMLSAGNLAALEEANLRFIVGSRVTKAPLDLASHFRWHGDAFTDAQVIDTLTPRTGRHRSENNEAVKVEPIWDRDRHPGSWRAVWAYSAKRAARDGKTLTLQENRARAVIAGEKATRTPRFVKTTGDAPSLDEAALARARRLVGLKGYITNIPARLMPAGEVIGSYHELWHVEQSFRMSKTDLAARPMFVRTRDAIEAHLTIVFTALAVSREVQARSGLAIRNVIRQLRPLRSATITANGATQTIPPHIDPDRRTIIDALTTGKTQALSE</sequence>
<dbReference type="GO" id="GO:0004803">
    <property type="term" value="F:transposase activity"/>
    <property type="evidence" value="ECO:0007669"/>
    <property type="project" value="InterPro"/>
</dbReference>
<protein>
    <submittedName>
        <fullName evidence="2">DDE family transposase</fullName>
    </submittedName>
</protein>
<dbReference type="PANTHER" id="PTHR34614:SF2">
    <property type="entry name" value="TRANSPOSASE IS4-LIKE DOMAIN-CONTAINING PROTEIN"/>
    <property type="match status" value="1"/>
</dbReference>
<dbReference type="EMBL" id="RKRA01000001">
    <property type="protein sequence ID" value="RPF26283.1"/>
    <property type="molecule type" value="Genomic_DNA"/>
</dbReference>
<accession>A0A3N4Z153</accession>
<evidence type="ECO:0000313" key="3">
    <source>
        <dbReference type="Proteomes" id="UP000280726"/>
    </source>
</evidence>
<feature type="domain" description="Transposase IS4-like" evidence="1">
    <location>
        <begin position="206"/>
        <end position="494"/>
    </location>
</feature>
<dbReference type="SUPFAM" id="SSF53098">
    <property type="entry name" value="Ribonuclease H-like"/>
    <property type="match status" value="1"/>
</dbReference>
<dbReference type="GO" id="GO:0003677">
    <property type="term" value="F:DNA binding"/>
    <property type="evidence" value="ECO:0007669"/>
    <property type="project" value="InterPro"/>
</dbReference>
<evidence type="ECO:0000259" key="1">
    <source>
        <dbReference type="Pfam" id="PF01609"/>
    </source>
</evidence>
<dbReference type="InterPro" id="IPR002559">
    <property type="entry name" value="Transposase_11"/>
</dbReference>
<dbReference type="NCBIfam" id="NF033559">
    <property type="entry name" value="transpos_IS1634"/>
    <property type="match status" value="1"/>
</dbReference>
<proteinExistence type="predicted"/>
<dbReference type="InterPro" id="IPR047654">
    <property type="entry name" value="IS1634_transpos"/>
</dbReference>
<dbReference type="Pfam" id="PF01609">
    <property type="entry name" value="DDE_Tnp_1"/>
    <property type="match status" value="1"/>
</dbReference>
<comment type="caution">
    <text evidence="2">The sequence shown here is derived from an EMBL/GenBank/DDBJ whole genome shotgun (WGS) entry which is preliminary data.</text>
</comment>
<dbReference type="InterPro" id="IPR012337">
    <property type="entry name" value="RNaseH-like_sf"/>
</dbReference>
<evidence type="ECO:0000313" key="2">
    <source>
        <dbReference type="EMBL" id="RPF26283.1"/>
    </source>
</evidence>
<dbReference type="PANTHER" id="PTHR34614">
    <property type="match status" value="1"/>
</dbReference>
<organism evidence="2 3">
    <name type="scientific">Georgenia muralis</name>
    <dbReference type="NCBI Taxonomy" id="154117"/>
    <lineage>
        <taxon>Bacteria</taxon>
        <taxon>Bacillati</taxon>
        <taxon>Actinomycetota</taxon>
        <taxon>Actinomycetes</taxon>
        <taxon>Micrococcales</taxon>
        <taxon>Bogoriellaceae</taxon>
        <taxon>Georgenia</taxon>
    </lineage>
</organism>
<dbReference type="GO" id="GO:0006313">
    <property type="term" value="P:DNA transposition"/>
    <property type="evidence" value="ECO:0007669"/>
    <property type="project" value="InterPro"/>
</dbReference>